<dbReference type="GeneID" id="20529529"/>
<dbReference type="Proteomes" id="UP000030693">
    <property type="component" value="Unassembled WGS sequence"/>
</dbReference>
<dbReference type="RefSeq" id="XP_009496944.1">
    <property type="nucleotide sequence ID" value="XM_009498669.1"/>
</dbReference>
<dbReference type="EMBL" id="KB932208">
    <property type="protein sequence ID" value="KCV68512.1"/>
    <property type="molecule type" value="Genomic_DNA"/>
</dbReference>
<protein>
    <submittedName>
        <fullName evidence="1">Uncharacterized protein</fullName>
    </submittedName>
</protein>
<evidence type="ECO:0000313" key="1">
    <source>
        <dbReference type="EMBL" id="KCV68512.1"/>
    </source>
</evidence>
<reference evidence="1" key="1">
    <citation type="submission" date="2013-04" db="EMBL/GenBank/DDBJ databases">
        <title>The Genome Sequence of Fonticula alba ATCC 38817.</title>
        <authorList>
            <consortium name="The Broad Institute Genomics Platform"/>
            <person name="Russ C."/>
            <person name="Cuomo C."/>
            <person name="Burger G."/>
            <person name="Gray M.W."/>
            <person name="Holland P.W.H."/>
            <person name="King N."/>
            <person name="Lang F.B.F."/>
            <person name="Roger A.J."/>
            <person name="Ruiz-Trillo I."/>
            <person name="Brown M."/>
            <person name="Walker B."/>
            <person name="Young S."/>
            <person name="Zeng Q."/>
            <person name="Gargeya S."/>
            <person name="Fitzgerald M."/>
            <person name="Haas B."/>
            <person name="Abouelleil A."/>
            <person name="Allen A.W."/>
            <person name="Alvarado L."/>
            <person name="Arachchi H.M."/>
            <person name="Berlin A.M."/>
            <person name="Chapman S.B."/>
            <person name="Gainer-Dewar J."/>
            <person name="Goldberg J."/>
            <person name="Griggs A."/>
            <person name="Gujja S."/>
            <person name="Hansen M."/>
            <person name="Howarth C."/>
            <person name="Imamovic A."/>
            <person name="Ireland A."/>
            <person name="Larimer J."/>
            <person name="McCowan C."/>
            <person name="Murphy C."/>
            <person name="Pearson M."/>
            <person name="Poon T.W."/>
            <person name="Priest M."/>
            <person name="Roberts A."/>
            <person name="Saif S."/>
            <person name="Shea T."/>
            <person name="Sisk P."/>
            <person name="Sykes S."/>
            <person name="Wortman J."/>
            <person name="Nusbaum C."/>
            <person name="Birren B."/>
        </authorList>
    </citation>
    <scope>NUCLEOTIDE SEQUENCE [LARGE SCALE GENOMIC DNA]</scope>
    <source>
        <strain evidence="1">ATCC 38817</strain>
    </source>
</reference>
<name>A0A058Z4U5_FONAL</name>
<gene>
    <name evidence="1" type="ORF">H696_04804</name>
</gene>
<dbReference type="AlphaFoldDB" id="A0A058Z4U5"/>
<proteinExistence type="predicted"/>
<organism evidence="1">
    <name type="scientific">Fonticula alba</name>
    <name type="common">Slime mold</name>
    <dbReference type="NCBI Taxonomy" id="691883"/>
    <lineage>
        <taxon>Eukaryota</taxon>
        <taxon>Rotosphaerida</taxon>
        <taxon>Fonticulaceae</taxon>
        <taxon>Fonticula</taxon>
    </lineage>
</organism>
<sequence length="55" mass="5463">MRLACDRVWRCSPRRDPPGDGPGAAPCAAASGAGLPCSLDVLAGGGPEKLAVTNT</sequence>
<keyword evidence="2" id="KW-1185">Reference proteome</keyword>
<accession>A0A058Z4U5</accession>
<evidence type="ECO:0000313" key="2">
    <source>
        <dbReference type="Proteomes" id="UP000030693"/>
    </source>
</evidence>